<name>A0A5Q3Q4B6_9PSEU</name>
<gene>
    <name evidence="1" type="ORF">GIY23_07955</name>
</gene>
<dbReference type="EMBL" id="CP045929">
    <property type="protein sequence ID" value="QGK69461.1"/>
    <property type="molecule type" value="Genomic_DNA"/>
</dbReference>
<dbReference type="InterPro" id="IPR025447">
    <property type="entry name" value="DUF4192"/>
</dbReference>
<dbReference type="KEGG" id="sace:GIY23_07955"/>
<organism evidence="1 2">
    <name type="scientific">Allosaccharopolyspora coralli</name>
    <dbReference type="NCBI Taxonomy" id="2665642"/>
    <lineage>
        <taxon>Bacteria</taxon>
        <taxon>Bacillati</taxon>
        <taxon>Actinomycetota</taxon>
        <taxon>Actinomycetes</taxon>
        <taxon>Pseudonocardiales</taxon>
        <taxon>Pseudonocardiaceae</taxon>
        <taxon>Allosaccharopolyspora</taxon>
    </lineage>
</organism>
<dbReference type="AlphaFoldDB" id="A0A5Q3Q4B6"/>
<dbReference type="Proteomes" id="UP000371041">
    <property type="component" value="Chromosome"/>
</dbReference>
<keyword evidence="2" id="KW-1185">Reference proteome</keyword>
<evidence type="ECO:0000313" key="2">
    <source>
        <dbReference type="Proteomes" id="UP000371041"/>
    </source>
</evidence>
<protein>
    <submittedName>
        <fullName evidence="1">DUF4192 family protein</fullName>
    </submittedName>
</protein>
<reference evidence="2" key="1">
    <citation type="submission" date="2019-11" db="EMBL/GenBank/DDBJ databases">
        <title>The complete genome sequence of Saccharopolyspora sp. E2A.</title>
        <authorList>
            <person name="Zhang G."/>
        </authorList>
    </citation>
    <scope>NUCLEOTIDE SEQUENCE [LARGE SCALE GENOMIC DNA]</scope>
    <source>
        <strain evidence="2">E2A</strain>
    </source>
</reference>
<proteinExistence type="predicted"/>
<dbReference type="Pfam" id="PF13830">
    <property type="entry name" value="DUF4192"/>
    <property type="match status" value="1"/>
</dbReference>
<dbReference type="RefSeq" id="WP_154076057.1">
    <property type="nucleotide sequence ID" value="NZ_CP045929.1"/>
</dbReference>
<accession>A0A5Q3Q4B6</accession>
<sequence length="371" mass="39819">MTTSLRTTTVSLSEPSETLAAVPYLLGFCPSESLVLLSVGSADARPKLELTVRLDLPEHGAYRALLDYIVRGPVLQRRTEGLVVVVVGGTGASPPAGRGTVEVELDDAPDVWAESAPETPDLPHQDFVEELQRSLTMRGIEVLHGLWTEEIRAGEPWECYRDADCHGTIPDPKASALAATLAAAGTVTYSSREELQALLTPENGDLLSERAARLDLLHEERELNAVDVHSDLATVFGAIRRTAEASALTEDDHVRVLCALADTRVRDVVLGTTLETTARAAEELWITLLRKAPEPELADVAALLAFSAYVRGDGALAGVALERIEATRPEHALGQLLRQALDAALPPVELAAVAREASADARVLIDEEGSW</sequence>
<evidence type="ECO:0000313" key="1">
    <source>
        <dbReference type="EMBL" id="QGK69461.1"/>
    </source>
</evidence>